<reference evidence="1" key="1">
    <citation type="submission" date="2014-05" db="EMBL/GenBank/DDBJ databases">
        <title>The transcriptome of the halophilic microalga Tetraselmis sp. GSL018 isolated from the Great Salt Lake, Utah.</title>
        <authorList>
            <person name="Jinkerson R.E."/>
            <person name="D'Adamo S."/>
            <person name="Posewitz M.C."/>
        </authorList>
    </citation>
    <scope>NUCLEOTIDE SEQUENCE</scope>
    <source>
        <strain evidence="1">GSL018</strain>
    </source>
</reference>
<evidence type="ECO:0000313" key="1">
    <source>
        <dbReference type="EMBL" id="JAC61784.1"/>
    </source>
</evidence>
<dbReference type="EMBL" id="GBEZ01025285">
    <property type="protein sequence ID" value="JAC61784.1"/>
    <property type="molecule type" value="Transcribed_RNA"/>
</dbReference>
<name>A0A061QTI2_9CHLO</name>
<proteinExistence type="predicted"/>
<gene>
    <name evidence="1" type="ORF">TSPGSL018_25221</name>
</gene>
<organism evidence="1">
    <name type="scientific">Tetraselmis sp. GSL018</name>
    <dbReference type="NCBI Taxonomy" id="582737"/>
    <lineage>
        <taxon>Eukaryota</taxon>
        <taxon>Viridiplantae</taxon>
        <taxon>Chlorophyta</taxon>
        <taxon>core chlorophytes</taxon>
        <taxon>Chlorodendrophyceae</taxon>
        <taxon>Chlorodendrales</taxon>
        <taxon>Chlorodendraceae</taxon>
        <taxon>Tetraselmis</taxon>
    </lineage>
</organism>
<sequence>MEALYLHLRCQHRKSVLPSPQVQPRRRPRG</sequence>
<accession>A0A061QTI2</accession>
<protein>
    <submittedName>
        <fullName evidence="1">Uncharacterized protein</fullName>
    </submittedName>
</protein>
<feature type="non-terminal residue" evidence="1">
    <location>
        <position position="30"/>
    </location>
</feature>
<dbReference type="AlphaFoldDB" id="A0A061QTI2"/>